<feature type="transmembrane region" description="Helical" evidence="1">
    <location>
        <begin position="51"/>
        <end position="72"/>
    </location>
</feature>
<reference evidence="3" key="1">
    <citation type="journal article" date="2020" name="New Phytol.">
        <title>Comparative genomics reveals dynamic genome evolution in host specialist ectomycorrhizal fungi.</title>
        <authorList>
            <person name="Lofgren L.A."/>
            <person name="Nguyen N.H."/>
            <person name="Vilgalys R."/>
            <person name="Ruytinx J."/>
            <person name="Liao H.L."/>
            <person name="Branco S."/>
            <person name="Kuo A."/>
            <person name="LaButti K."/>
            <person name="Lipzen A."/>
            <person name="Andreopoulos W."/>
            <person name="Pangilinan J."/>
            <person name="Riley R."/>
            <person name="Hundley H."/>
            <person name="Na H."/>
            <person name="Barry K."/>
            <person name="Grigoriev I.V."/>
            <person name="Stajich J.E."/>
            <person name="Kennedy P.G."/>
        </authorList>
    </citation>
    <scope>NUCLEOTIDE SEQUENCE</scope>
    <source>
        <strain evidence="3">MN1</strain>
    </source>
</reference>
<feature type="transmembrane region" description="Helical" evidence="1">
    <location>
        <begin position="12"/>
        <end position="31"/>
    </location>
</feature>
<evidence type="ECO:0000313" key="4">
    <source>
        <dbReference type="Proteomes" id="UP000807769"/>
    </source>
</evidence>
<comment type="caution">
    <text evidence="3">The sequence shown here is derived from an EMBL/GenBank/DDBJ whole genome shotgun (WGS) entry which is preliminary data.</text>
</comment>
<dbReference type="AlphaFoldDB" id="A0A9P7EHG7"/>
<feature type="transmembrane region" description="Helical" evidence="1">
    <location>
        <begin position="117"/>
        <end position="139"/>
    </location>
</feature>
<dbReference type="RefSeq" id="XP_041196213.1">
    <property type="nucleotide sequence ID" value="XM_041344516.1"/>
</dbReference>
<feature type="transmembrane region" description="Helical" evidence="1">
    <location>
        <begin position="84"/>
        <end position="105"/>
    </location>
</feature>
<keyword evidence="4" id="KW-1185">Reference proteome</keyword>
<keyword evidence="1" id="KW-0812">Transmembrane</keyword>
<organism evidence="3 4">
    <name type="scientific">Suillus subaureus</name>
    <dbReference type="NCBI Taxonomy" id="48587"/>
    <lineage>
        <taxon>Eukaryota</taxon>
        <taxon>Fungi</taxon>
        <taxon>Dikarya</taxon>
        <taxon>Basidiomycota</taxon>
        <taxon>Agaricomycotina</taxon>
        <taxon>Agaricomycetes</taxon>
        <taxon>Agaricomycetidae</taxon>
        <taxon>Boletales</taxon>
        <taxon>Suillineae</taxon>
        <taxon>Suillaceae</taxon>
        <taxon>Suillus</taxon>
    </lineage>
</organism>
<feature type="transmembrane region" description="Helical" evidence="1">
    <location>
        <begin position="165"/>
        <end position="187"/>
    </location>
</feature>
<dbReference type="Pfam" id="PF20151">
    <property type="entry name" value="DUF6533"/>
    <property type="match status" value="1"/>
</dbReference>
<sequence length="282" mass="32393">MNAFQATQADAFLRLGYPYVALTALWLYDYILSIPDAVEFIVESRWGLGMFFYLACSHLPFAFVSLNMLMVFQPDAPLPLCRSYGIANVYIGFLLMFFVESIFILRAYAVWERERWHAIFAIVNVIAYLVPTIICLWEFDSSVSGECWIPGIFGYLDMKTSSTVYALYCLLAVIELQILFLLYYRAIKSHGGREIDNRLMRGLMQHNLLYFGCSFAFTLSVVLTTIFTPFPFAHTVANYQVIVQAVLVTQMHRDFWRLNRASCGTYTDVSFTTWMAAVPDII</sequence>
<name>A0A9P7EHG7_9AGAM</name>
<evidence type="ECO:0000313" key="3">
    <source>
        <dbReference type="EMBL" id="KAG1821146.1"/>
    </source>
</evidence>
<keyword evidence="1" id="KW-0472">Membrane</keyword>
<protein>
    <recommendedName>
        <fullName evidence="2">DUF6533 domain-containing protein</fullName>
    </recommendedName>
</protein>
<feature type="domain" description="DUF6533" evidence="2">
    <location>
        <begin position="19"/>
        <end position="60"/>
    </location>
</feature>
<dbReference type="InterPro" id="IPR045340">
    <property type="entry name" value="DUF6533"/>
</dbReference>
<gene>
    <name evidence="3" type="ORF">BJ212DRAFT_986001</name>
</gene>
<keyword evidence="1" id="KW-1133">Transmembrane helix</keyword>
<evidence type="ECO:0000259" key="2">
    <source>
        <dbReference type="Pfam" id="PF20151"/>
    </source>
</evidence>
<accession>A0A9P7EHG7</accession>
<dbReference type="EMBL" id="JABBWG010000007">
    <property type="protein sequence ID" value="KAG1821146.1"/>
    <property type="molecule type" value="Genomic_DNA"/>
</dbReference>
<proteinExistence type="predicted"/>
<evidence type="ECO:0000256" key="1">
    <source>
        <dbReference type="SAM" id="Phobius"/>
    </source>
</evidence>
<dbReference type="GeneID" id="64638532"/>
<dbReference type="Proteomes" id="UP000807769">
    <property type="component" value="Unassembled WGS sequence"/>
</dbReference>
<dbReference type="OrthoDB" id="2678403at2759"/>
<feature type="transmembrane region" description="Helical" evidence="1">
    <location>
        <begin position="208"/>
        <end position="230"/>
    </location>
</feature>